<evidence type="ECO:0000313" key="4">
    <source>
        <dbReference type="EMBL" id="MCK9794232.1"/>
    </source>
</evidence>
<evidence type="ECO:0000313" key="5">
    <source>
        <dbReference type="Proteomes" id="UP001651050"/>
    </source>
</evidence>
<keyword evidence="2" id="KW-0812">Transmembrane</keyword>
<feature type="transmembrane region" description="Helical" evidence="2">
    <location>
        <begin position="229"/>
        <end position="251"/>
    </location>
</feature>
<dbReference type="Pfam" id="PF02517">
    <property type="entry name" value="Rce1-like"/>
    <property type="match status" value="1"/>
</dbReference>
<comment type="caution">
    <text evidence="4">The sequence shown here is derived from an EMBL/GenBank/DDBJ whole genome shotgun (WGS) entry which is preliminary data.</text>
</comment>
<dbReference type="EMBL" id="JALQCY010000003">
    <property type="protein sequence ID" value="MCK9794232.1"/>
    <property type="molecule type" value="Genomic_DNA"/>
</dbReference>
<feature type="compositionally biased region" description="Basic and acidic residues" evidence="1">
    <location>
        <begin position="17"/>
        <end position="30"/>
    </location>
</feature>
<keyword evidence="2" id="KW-0472">Membrane</keyword>
<dbReference type="RefSeq" id="WP_416344079.1">
    <property type="nucleotide sequence ID" value="NZ_JALQCY010000003.1"/>
</dbReference>
<feature type="compositionally biased region" description="Polar residues" evidence="1">
    <location>
        <begin position="1"/>
        <end position="10"/>
    </location>
</feature>
<evidence type="ECO:0000259" key="3">
    <source>
        <dbReference type="Pfam" id="PF02517"/>
    </source>
</evidence>
<feature type="transmembrane region" description="Helical" evidence="2">
    <location>
        <begin position="38"/>
        <end position="60"/>
    </location>
</feature>
<dbReference type="PANTHER" id="PTHR39430">
    <property type="entry name" value="MEMBRANE-ASSOCIATED PROTEASE-RELATED"/>
    <property type="match status" value="1"/>
</dbReference>
<protein>
    <submittedName>
        <fullName evidence="4">CPBP family intramembrane metalloprotease</fullName>
    </submittedName>
</protein>
<dbReference type="PANTHER" id="PTHR39430:SF1">
    <property type="entry name" value="PROTEASE"/>
    <property type="match status" value="1"/>
</dbReference>
<feature type="transmembrane region" description="Helical" evidence="2">
    <location>
        <begin position="138"/>
        <end position="160"/>
    </location>
</feature>
<keyword evidence="4" id="KW-0482">Metalloprotease</keyword>
<keyword evidence="4" id="KW-0378">Hydrolase</keyword>
<accession>A0ABT0J436</accession>
<keyword evidence="2" id="KW-1133">Transmembrane helix</keyword>
<dbReference type="InterPro" id="IPR003675">
    <property type="entry name" value="Rce1/LyrA-like_dom"/>
</dbReference>
<dbReference type="GO" id="GO:0008237">
    <property type="term" value="F:metallopeptidase activity"/>
    <property type="evidence" value="ECO:0007669"/>
    <property type="project" value="UniProtKB-KW"/>
</dbReference>
<reference evidence="4 5" key="1">
    <citation type="submission" date="2022-02" db="EMBL/GenBank/DDBJ databases">
        <title>The car tank lid bacteriome: a reservoir of bacteria with potential in bioremediation of fuel.</title>
        <authorList>
            <person name="Vidal-Verdu A."/>
            <person name="Gomez-Martinez D."/>
            <person name="Latorre-Perez A."/>
            <person name="Pereto J."/>
            <person name="Porcar M."/>
        </authorList>
    </citation>
    <scope>NUCLEOTIDE SEQUENCE [LARGE SCALE GENOMIC DNA]</scope>
    <source>
        <strain evidence="4 5">4D.3</strain>
    </source>
</reference>
<sequence length="303" mass="31296">MSTTTTTSRPDPQGRGPQDHGSPDDGTRVDRGGPVARFFRFPLTWMLIGVVAIGVVSGATAEAEPVAALPVVGAALAVVVYRAVMRFVARRRTPEIAARRAVPEALLGAALGLGFVAVSASVITALGGYSFSWADVDVLAVAGPLLAVACGAAVTEELMFRGFGVQALERLLGSWVALAITALFFGVTHLLNPGATLWTGAAIAIEAGGMLGAAFLWRRNLWFVIGTHFAWNTTVGLLGLPVSGHVAPGVLSADVSGPALLTGGAFGIEGSVVTVTLGVLIAVPMLLLARRRGTFVPTRRPRP</sequence>
<feature type="transmembrane region" description="Helical" evidence="2">
    <location>
        <begin position="271"/>
        <end position="289"/>
    </location>
</feature>
<keyword evidence="4" id="KW-0645">Protease</keyword>
<keyword evidence="5" id="KW-1185">Reference proteome</keyword>
<feature type="transmembrane region" description="Helical" evidence="2">
    <location>
        <begin position="105"/>
        <end position="126"/>
    </location>
</feature>
<organism evidence="4 5">
    <name type="scientific">Isoptericola peretonis</name>
    <dbReference type="NCBI Taxonomy" id="2918523"/>
    <lineage>
        <taxon>Bacteria</taxon>
        <taxon>Bacillati</taxon>
        <taxon>Actinomycetota</taxon>
        <taxon>Actinomycetes</taxon>
        <taxon>Micrococcales</taxon>
        <taxon>Promicromonosporaceae</taxon>
        <taxon>Isoptericola</taxon>
    </lineage>
</organism>
<gene>
    <name evidence="4" type="ORF">M1843_10805</name>
</gene>
<feature type="domain" description="CAAX prenyl protease 2/Lysostaphin resistance protein A-like" evidence="3">
    <location>
        <begin position="144"/>
        <end position="233"/>
    </location>
</feature>
<feature type="region of interest" description="Disordered" evidence="1">
    <location>
        <begin position="1"/>
        <end position="30"/>
    </location>
</feature>
<feature type="transmembrane region" description="Helical" evidence="2">
    <location>
        <begin position="172"/>
        <end position="191"/>
    </location>
</feature>
<evidence type="ECO:0000256" key="2">
    <source>
        <dbReference type="SAM" id="Phobius"/>
    </source>
</evidence>
<feature type="transmembrane region" description="Helical" evidence="2">
    <location>
        <begin position="66"/>
        <end position="84"/>
    </location>
</feature>
<proteinExistence type="predicted"/>
<evidence type="ECO:0000256" key="1">
    <source>
        <dbReference type="SAM" id="MobiDB-lite"/>
    </source>
</evidence>
<dbReference type="Proteomes" id="UP001651050">
    <property type="component" value="Unassembled WGS sequence"/>
</dbReference>
<name>A0ABT0J436_9MICO</name>
<feature type="transmembrane region" description="Helical" evidence="2">
    <location>
        <begin position="197"/>
        <end position="217"/>
    </location>
</feature>